<proteinExistence type="predicted"/>
<feature type="transmembrane region" description="Helical" evidence="2">
    <location>
        <begin position="195"/>
        <end position="215"/>
    </location>
</feature>
<evidence type="ECO:0000313" key="4">
    <source>
        <dbReference type="Proteomes" id="UP001497444"/>
    </source>
</evidence>
<dbReference type="InterPro" id="IPR008537">
    <property type="entry name" value="DUF819"/>
</dbReference>
<feature type="transmembrane region" description="Helical" evidence="2">
    <location>
        <begin position="291"/>
        <end position="315"/>
    </location>
</feature>
<dbReference type="Pfam" id="PF05684">
    <property type="entry name" value="DUF819"/>
    <property type="match status" value="1"/>
</dbReference>
<evidence type="ECO:0000313" key="3">
    <source>
        <dbReference type="EMBL" id="CAK9263443.1"/>
    </source>
</evidence>
<evidence type="ECO:0000256" key="2">
    <source>
        <dbReference type="SAM" id="Phobius"/>
    </source>
</evidence>
<protein>
    <recommendedName>
        <fullName evidence="5">Membrane protein YjcL</fullName>
    </recommendedName>
</protein>
<accession>A0ABP0WCB6</accession>
<name>A0ABP0WCB6_9BRYO</name>
<feature type="region of interest" description="Disordered" evidence="1">
    <location>
        <begin position="49"/>
        <end position="89"/>
    </location>
</feature>
<dbReference type="PANTHER" id="PTHR34289:SF3">
    <property type="entry name" value="PROTEIN, PUTATIVE (DUF819)-RELATED"/>
    <property type="match status" value="1"/>
</dbReference>
<feature type="transmembrane region" description="Helical" evidence="2">
    <location>
        <begin position="483"/>
        <end position="510"/>
    </location>
</feature>
<feature type="transmembrane region" description="Helical" evidence="2">
    <location>
        <begin position="374"/>
        <end position="394"/>
    </location>
</feature>
<feature type="transmembrane region" description="Helical" evidence="2">
    <location>
        <begin position="145"/>
        <end position="161"/>
    </location>
</feature>
<evidence type="ECO:0000256" key="1">
    <source>
        <dbReference type="SAM" id="MobiDB-lite"/>
    </source>
</evidence>
<gene>
    <name evidence="3" type="ORF">CSSPJE1EN1_LOCUS8921</name>
</gene>
<feature type="transmembrane region" description="Helical" evidence="2">
    <location>
        <begin position="425"/>
        <end position="447"/>
    </location>
</feature>
<keyword evidence="4" id="KW-1185">Reference proteome</keyword>
<keyword evidence="2" id="KW-0472">Membrane</keyword>
<feature type="transmembrane region" description="Helical" evidence="2">
    <location>
        <begin position="400"/>
        <end position="418"/>
    </location>
</feature>
<keyword evidence="2" id="KW-0812">Transmembrane</keyword>
<evidence type="ECO:0008006" key="5">
    <source>
        <dbReference type="Google" id="ProtNLM"/>
    </source>
</evidence>
<feature type="transmembrane region" description="Helical" evidence="2">
    <location>
        <begin position="122"/>
        <end position="139"/>
    </location>
</feature>
<feature type="transmembrane region" description="Helical" evidence="2">
    <location>
        <begin position="227"/>
        <end position="249"/>
    </location>
</feature>
<feature type="transmembrane region" description="Helical" evidence="2">
    <location>
        <begin position="168"/>
        <end position="189"/>
    </location>
</feature>
<feature type="compositionally biased region" description="Low complexity" evidence="1">
    <location>
        <begin position="49"/>
        <end position="86"/>
    </location>
</feature>
<organism evidence="3 4">
    <name type="scientific">Sphagnum jensenii</name>
    <dbReference type="NCBI Taxonomy" id="128206"/>
    <lineage>
        <taxon>Eukaryota</taxon>
        <taxon>Viridiplantae</taxon>
        <taxon>Streptophyta</taxon>
        <taxon>Embryophyta</taxon>
        <taxon>Bryophyta</taxon>
        <taxon>Sphagnophytina</taxon>
        <taxon>Sphagnopsida</taxon>
        <taxon>Sphagnales</taxon>
        <taxon>Sphagnaceae</taxon>
        <taxon>Sphagnum</taxon>
    </lineage>
</organism>
<dbReference type="PANTHER" id="PTHR34289">
    <property type="entry name" value="PROTEIN, PUTATIVE (DUF819)-RELATED"/>
    <property type="match status" value="1"/>
</dbReference>
<keyword evidence="2" id="KW-1133">Transmembrane helix</keyword>
<sequence length="513" mass="52483">MAIYTSSIITPHSPSPSPASSSSSSCLLRACRFRSFSSGTFPFHSLNKLTQTPSSSSSSLTSRSQQRHGGSCCSSIGSRSSSSSSSPWVMRMTTPSLQFSLWKETIGVPTSRRSRSRNIRRSRGGGGLVTTAALATPLITATNTWGTWTVLLASAAFGLWSEQTKWGSALSGALVSTLVGLVASNVGLIASQAPAYAIVNGYLLPLAVPLLLFAADMRRVMASTGRLFTAFCIGSVATVLGTLVAMVLVPLRSLGPDGWKIASALLSRHIGGAVNYVAVTEALGASPSIVAAGLAADNLICAVYFTTLFALASGIPPDPPSTLTSGSVESTDGSSRGTIKVLDGIMALALSAAICAAGAALAKANGFKGGTIPCVTAIVVFLATLFPTWVGALAPSGEGLAVILMQIFFTTVGANGSIDSVITTAPALFLFSLIQIAVHLGFILGVGKLLKFDMRELLLASNANVGGPTTAAGMCTAKGWRTLVVPAVLIGIFGIAIATFLAIALGVAVLSKM</sequence>
<reference evidence="3" key="1">
    <citation type="submission" date="2024-02" db="EMBL/GenBank/DDBJ databases">
        <authorList>
            <consortium name="ELIXIR-Norway"/>
            <consortium name="Elixir Norway"/>
        </authorList>
    </citation>
    <scope>NUCLEOTIDE SEQUENCE</scope>
</reference>
<feature type="transmembrane region" description="Helical" evidence="2">
    <location>
        <begin position="344"/>
        <end position="362"/>
    </location>
</feature>
<dbReference type="EMBL" id="OZ020110">
    <property type="protein sequence ID" value="CAK9263443.1"/>
    <property type="molecule type" value="Genomic_DNA"/>
</dbReference>
<dbReference type="Proteomes" id="UP001497444">
    <property type="component" value="Chromosome 15"/>
</dbReference>